<name>A0A5S3XWZ0_9GAMM</name>
<evidence type="ECO:0000313" key="4">
    <source>
        <dbReference type="Proteomes" id="UP000307706"/>
    </source>
</evidence>
<accession>A0A5S3XWZ0</accession>
<dbReference type="OrthoDB" id="7308176at2"/>
<dbReference type="AlphaFoldDB" id="A0A5S3XWZ0"/>
<evidence type="ECO:0008006" key="5">
    <source>
        <dbReference type="Google" id="ProtNLM"/>
    </source>
</evidence>
<evidence type="ECO:0000313" key="3">
    <source>
        <dbReference type="Proteomes" id="UP000305730"/>
    </source>
</evidence>
<proteinExistence type="predicted"/>
<reference evidence="2 4" key="1">
    <citation type="submission" date="2017-12" db="EMBL/GenBank/DDBJ databases">
        <authorList>
            <person name="Paulsen S."/>
            <person name="Gram L.K."/>
        </authorList>
    </citation>
    <scope>NUCLEOTIDE SEQUENCE [LARGE SCALE GENOMIC DNA]</scope>
    <source>
        <strain evidence="2 4">S2231</strain>
        <strain evidence="1">S2233</strain>
    </source>
</reference>
<dbReference type="Proteomes" id="UP000305730">
    <property type="component" value="Unassembled WGS sequence"/>
</dbReference>
<sequence length="369" mass="42335">MTEKQNDVTSQDFIQTESQKTALFGLVNQRTEMDYANAVEFLACLPRFLRRKKNWARFTEVETAVLKFETTHDHINYEIQLSPATIERKNKEGKIEEIFIWPGEREEKVESAIMRIASDGGLLQQATRTHQSSNKKPIYGCYFSVHRIQKELEKIGKGAHPDDIKEAIEVMSKSALKIKSLSGNGQDIQEFSSAVFPQKYISGKATGHRDDKCYVTFHPLLNAAIEAMSYRPYQFVEVERQKGLARYIHMRLMMRFSYAADGRTYTLRVRKLLNDYGKLPSSEIITRAQLNNCGRDVNSACNKLMTSNVLQKFTKKPIRKNGEIIDYEITFFPHSNFSASQLQNNKLNKMVQNAGKPQTPQLDLKDSLT</sequence>
<evidence type="ECO:0000313" key="1">
    <source>
        <dbReference type="EMBL" id="TMP46344.1"/>
    </source>
</evidence>
<dbReference type="EMBL" id="PNCL01000001">
    <property type="protein sequence ID" value="TMP63035.1"/>
    <property type="molecule type" value="Genomic_DNA"/>
</dbReference>
<reference evidence="4" key="2">
    <citation type="submission" date="2019-06" db="EMBL/GenBank/DDBJ databases">
        <title>Co-occurence of chitin degradation, pigmentation and bioactivity in marine Pseudoalteromonas.</title>
        <authorList>
            <person name="Sonnenschein E.C."/>
            <person name="Bech P.K."/>
        </authorList>
    </citation>
    <scope>NUCLEOTIDE SEQUENCE [LARGE SCALE GENOMIC DNA]</scope>
    <source>
        <strain evidence="4">S2231</strain>
        <strain evidence="1">S2233</strain>
    </source>
</reference>
<protein>
    <recommendedName>
        <fullName evidence="5">Replication protein</fullName>
    </recommendedName>
</protein>
<dbReference type="EMBL" id="PNCK01000009">
    <property type="protein sequence ID" value="TMP46344.1"/>
    <property type="molecule type" value="Genomic_DNA"/>
</dbReference>
<dbReference type="Proteomes" id="UP000307706">
    <property type="component" value="Unassembled WGS sequence"/>
</dbReference>
<dbReference type="RefSeq" id="WP_138594771.1">
    <property type="nucleotide sequence ID" value="NZ_PNCK01000009.1"/>
</dbReference>
<evidence type="ECO:0000313" key="2">
    <source>
        <dbReference type="EMBL" id="TMP63035.1"/>
    </source>
</evidence>
<keyword evidence="3" id="KW-1185">Reference proteome</keyword>
<organism evidence="2 4">
    <name type="scientific">Pseudoalteromonas citrea</name>
    <dbReference type="NCBI Taxonomy" id="43655"/>
    <lineage>
        <taxon>Bacteria</taxon>
        <taxon>Pseudomonadati</taxon>
        <taxon>Pseudomonadota</taxon>
        <taxon>Gammaproteobacteria</taxon>
        <taxon>Alteromonadales</taxon>
        <taxon>Pseudoalteromonadaceae</taxon>
        <taxon>Pseudoalteromonas</taxon>
    </lineage>
</organism>
<gene>
    <name evidence="2" type="ORF">CWB96_00050</name>
    <name evidence="1" type="ORF">CWB97_02480</name>
</gene>
<comment type="caution">
    <text evidence="2">The sequence shown here is derived from an EMBL/GenBank/DDBJ whole genome shotgun (WGS) entry which is preliminary data.</text>
</comment>
<reference evidence="2" key="3">
    <citation type="submission" date="2019-09" db="EMBL/GenBank/DDBJ databases">
        <title>Co-occurence of chitin degradation, pigmentation and bioactivity in marine Pseudoalteromonas.</title>
        <authorList>
            <person name="Sonnenschein E.C."/>
            <person name="Bech P.K."/>
        </authorList>
    </citation>
    <scope>NUCLEOTIDE SEQUENCE</scope>
    <source>
        <strain evidence="2">S2231</strain>
        <strain evidence="3">S2233</strain>
    </source>
</reference>